<dbReference type="InterPro" id="IPR003834">
    <property type="entry name" value="Cyt_c_assmbl_TM_dom"/>
</dbReference>
<evidence type="ECO:0000259" key="8">
    <source>
        <dbReference type="Pfam" id="PF02683"/>
    </source>
</evidence>
<dbReference type="GO" id="GO:0016020">
    <property type="term" value="C:membrane"/>
    <property type="evidence" value="ECO:0007669"/>
    <property type="project" value="UniProtKB-SubCell"/>
</dbReference>
<evidence type="ECO:0000256" key="5">
    <source>
        <dbReference type="ARBA" id="ARBA00022989"/>
    </source>
</evidence>
<evidence type="ECO:0000313" key="9">
    <source>
        <dbReference type="EMBL" id="QZO02190.1"/>
    </source>
</evidence>
<evidence type="ECO:0000256" key="3">
    <source>
        <dbReference type="ARBA" id="ARBA00022692"/>
    </source>
</evidence>
<keyword evidence="3 7" id="KW-0812">Transmembrane</keyword>
<keyword evidence="5 7" id="KW-1133">Transmembrane helix</keyword>
<dbReference type="KEGG" id="cmet:K6K41_13635"/>
<reference evidence="9" key="1">
    <citation type="submission" date="2021-08" db="EMBL/GenBank/DDBJ databases">
        <authorList>
            <person name="Zhang H."/>
            <person name="Xu M."/>
            <person name="Yu Z."/>
            <person name="Yang L."/>
            <person name="Cai Y."/>
        </authorList>
    </citation>
    <scope>NUCLEOTIDE SEQUENCE</scope>
    <source>
        <strain evidence="9">CHL1</strain>
    </source>
</reference>
<sequence length="239" mass="24153">MLVTLGLAYLAGLLTLLSPCVLPLVPVALAAAQGERRLGPVALGVGLTLSFVAVGLFVATVGFSIGLDETVFRPVAAALLMVVGAVLLVPAAQARVANAAGPASHWAAERLDLVSRAGLAGQFLVGLLLGVVWAPCVGPTLGAASMLAARGEDLGSVAATMGVFGLGAATPLVLLGLMSSELLQRWRARMAGAGRAGRIALGIALILVGLAVVSGYDKRIETALVDASPDWLNALTTRF</sequence>
<proteinExistence type="inferred from homology"/>
<feature type="transmembrane region" description="Helical" evidence="7">
    <location>
        <begin position="113"/>
        <end position="134"/>
    </location>
</feature>
<evidence type="ECO:0000256" key="1">
    <source>
        <dbReference type="ARBA" id="ARBA00004141"/>
    </source>
</evidence>
<comment type="subcellular location">
    <subcellularLocation>
        <location evidence="1">Membrane</location>
        <topology evidence="1">Multi-pass membrane protein</topology>
    </subcellularLocation>
</comment>
<feature type="transmembrane region" description="Helical" evidence="7">
    <location>
        <begin position="41"/>
        <end position="65"/>
    </location>
</feature>
<keyword evidence="6 7" id="KW-0472">Membrane</keyword>
<feature type="transmembrane region" description="Helical" evidence="7">
    <location>
        <begin position="154"/>
        <end position="178"/>
    </location>
</feature>
<dbReference type="Proteomes" id="UP000825701">
    <property type="component" value="Chromosome"/>
</dbReference>
<evidence type="ECO:0000313" key="10">
    <source>
        <dbReference type="Proteomes" id="UP000825701"/>
    </source>
</evidence>
<evidence type="ECO:0000256" key="6">
    <source>
        <dbReference type="ARBA" id="ARBA00023136"/>
    </source>
</evidence>
<dbReference type="AlphaFoldDB" id="A0A9E6RDY9"/>
<organism evidence="9 10">
    <name type="scientific">Chenggangzhangella methanolivorans</name>
    <dbReference type="NCBI Taxonomy" id="1437009"/>
    <lineage>
        <taxon>Bacteria</taxon>
        <taxon>Pseudomonadati</taxon>
        <taxon>Pseudomonadota</taxon>
        <taxon>Alphaproteobacteria</taxon>
        <taxon>Hyphomicrobiales</taxon>
        <taxon>Methylopilaceae</taxon>
        <taxon>Chenggangzhangella</taxon>
    </lineage>
</organism>
<dbReference type="InterPro" id="IPR051790">
    <property type="entry name" value="Cytochrome_c-biogenesis_DsbD"/>
</dbReference>
<evidence type="ECO:0000256" key="2">
    <source>
        <dbReference type="ARBA" id="ARBA00006143"/>
    </source>
</evidence>
<comment type="similarity">
    <text evidence="2">Belongs to the DsbD family.</text>
</comment>
<feature type="transmembrane region" description="Helical" evidence="7">
    <location>
        <begin position="6"/>
        <end position="29"/>
    </location>
</feature>
<keyword evidence="4" id="KW-0201">Cytochrome c-type biogenesis</keyword>
<feature type="transmembrane region" description="Helical" evidence="7">
    <location>
        <begin position="199"/>
        <end position="216"/>
    </location>
</feature>
<keyword evidence="10" id="KW-1185">Reference proteome</keyword>
<accession>A0A9E6RDY9</accession>
<dbReference type="GO" id="GO:0017004">
    <property type="term" value="P:cytochrome complex assembly"/>
    <property type="evidence" value="ECO:0007669"/>
    <property type="project" value="UniProtKB-KW"/>
</dbReference>
<feature type="domain" description="Cytochrome C biogenesis protein transmembrane" evidence="8">
    <location>
        <begin position="2"/>
        <end position="208"/>
    </location>
</feature>
<dbReference type="Pfam" id="PF02683">
    <property type="entry name" value="DsbD_TM"/>
    <property type="match status" value="1"/>
</dbReference>
<evidence type="ECO:0000256" key="7">
    <source>
        <dbReference type="SAM" id="Phobius"/>
    </source>
</evidence>
<dbReference type="PANTHER" id="PTHR31272">
    <property type="entry name" value="CYTOCHROME C-TYPE BIOGENESIS PROTEIN HI_1454-RELATED"/>
    <property type="match status" value="1"/>
</dbReference>
<dbReference type="EMBL" id="CP081869">
    <property type="protein sequence ID" value="QZO02190.1"/>
    <property type="molecule type" value="Genomic_DNA"/>
</dbReference>
<dbReference type="PANTHER" id="PTHR31272:SF9">
    <property type="entry name" value="BLL1027 PROTEIN"/>
    <property type="match status" value="1"/>
</dbReference>
<protein>
    <submittedName>
        <fullName evidence="9">Sulfite exporter TauE/SafE family protein</fullName>
    </submittedName>
</protein>
<feature type="transmembrane region" description="Helical" evidence="7">
    <location>
        <begin position="71"/>
        <end position="92"/>
    </location>
</feature>
<dbReference type="RefSeq" id="WP_261405595.1">
    <property type="nucleotide sequence ID" value="NZ_CP081869.1"/>
</dbReference>
<evidence type="ECO:0000256" key="4">
    <source>
        <dbReference type="ARBA" id="ARBA00022748"/>
    </source>
</evidence>
<gene>
    <name evidence="9" type="ORF">K6K41_13635</name>
</gene>
<name>A0A9E6RDY9_9HYPH</name>